<reference evidence="2 3" key="1">
    <citation type="submission" date="2020-07" db="EMBL/GenBank/DDBJ databases">
        <title>Sequencing the genomes of 1000 actinobacteria strains.</title>
        <authorList>
            <person name="Klenk H.-P."/>
        </authorList>
    </citation>
    <scope>NUCLEOTIDE SEQUENCE [LARGE SCALE GENOMIC DNA]</scope>
    <source>
        <strain evidence="2 3">DSM 17380</strain>
    </source>
</reference>
<name>A0A852RHA2_9MICO</name>
<accession>A0A852RHA2</accession>
<dbReference type="RefSeq" id="WP_185987447.1">
    <property type="nucleotide sequence ID" value="NZ_BAAALZ010000001.1"/>
</dbReference>
<dbReference type="Proteomes" id="UP000586095">
    <property type="component" value="Unassembled WGS sequence"/>
</dbReference>
<feature type="transmembrane region" description="Helical" evidence="1">
    <location>
        <begin position="12"/>
        <end position="40"/>
    </location>
</feature>
<keyword evidence="1" id="KW-0472">Membrane</keyword>
<sequence length="160" mass="17213">MTEGAKRGVTRGYVLGLLGATLVVTAALVVAAWGLLGMALGREPIETDDVPLWFGIVSIGLGLALLGVLLWQQALSLLRGRKTPVGGIMVGAGFGVYLLWGLCGIAGGLGTGETWFSPFAIALIPIWIIAVTLFWLVLARRIYTDRPTPQWPWERREGQE</sequence>
<gene>
    <name evidence="2" type="ORF">BJ960_002387</name>
</gene>
<organism evidence="2 3">
    <name type="scientific">Leucobacter aridicollis</name>
    <dbReference type="NCBI Taxonomy" id="283878"/>
    <lineage>
        <taxon>Bacteria</taxon>
        <taxon>Bacillati</taxon>
        <taxon>Actinomycetota</taxon>
        <taxon>Actinomycetes</taxon>
        <taxon>Micrococcales</taxon>
        <taxon>Microbacteriaceae</taxon>
        <taxon>Leucobacter</taxon>
    </lineage>
</organism>
<keyword evidence="1" id="KW-1133">Transmembrane helix</keyword>
<proteinExistence type="predicted"/>
<evidence type="ECO:0000313" key="2">
    <source>
        <dbReference type="EMBL" id="NYD27584.1"/>
    </source>
</evidence>
<evidence type="ECO:0000313" key="3">
    <source>
        <dbReference type="Proteomes" id="UP000586095"/>
    </source>
</evidence>
<feature type="transmembrane region" description="Helical" evidence="1">
    <location>
        <begin position="83"/>
        <end position="109"/>
    </location>
</feature>
<feature type="transmembrane region" description="Helical" evidence="1">
    <location>
        <begin position="115"/>
        <end position="138"/>
    </location>
</feature>
<protein>
    <submittedName>
        <fullName evidence="2">Asparagine N-glycosylation enzyme membrane subunit Stt3</fullName>
    </submittedName>
</protein>
<evidence type="ECO:0000256" key="1">
    <source>
        <dbReference type="SAM" id="Phobius"/>
    </source>
</evidence>
<dbReference type="EMBL" id="JACCBD010000001">
    <property type="protein sequence ID" value="NYD27584.1"/>
    <property type="molecule type" value="Genomic_DNA"/>
</dbReference>
<dbReference type="AlphaFoldDB" id="A0A852RHA2"/>
<keyword evidence="1" id="KW-0812">Transmembrane</keyword>
<keyword evidence="3" id="KW-1185">Reference proteome</keyword>
<feature type="transmembrane region" description="Helical" evidence="1">
    <location>
        <begin position="52"/>
        <end position="71"/>
    </location>
</feature>
<comment type="caution">
    <text evidence="2">The sequence shown here is derived from an EMBL/GenBank/DDBJ whole genome shotgun (WGS) entry which is preliminary data.</text>
</comment>